<dbReference type="CDD" id="cd01948">
    <property type="entry name" value="EAL"/>
    <property type="match status" value="1"/>
</dbReference>
<dbReference type="SMART" id="SM00091">
    <property type="entry name" value="PAS"/>
    <property type="match status" value="1"/>
</dbReference>
<dbReference type="InterPro" id="IPR043128">
    <property type="entry name" value="Rev_trsase/Diguanyl_cyclase"/>
</dbReference>
<dbReference type="NCBIfam" id="TIGR00254">
    <property type="entry name" value="GGDEF"/>
    <property type="match status" value="1"/>
</dbReference>
<dbReference type="PROSITE" id="PS50112">
    <property type="entry name" value="PAS"/>
    <property type="match status" value="1"/>
</dbReference>
<dbReference type="AlphaFoldDB" id="A0A1E2UNT3"/>
<dbReference type="OrthoDB" id="9787514at2"/>
<dbReference type="RefSeq" id="WP_069015456.1">
    <property type="nucleotide sequence ID" value="NZ_LVJW01000006.1"/>
</dbReference>
<evidence type="ECO:0000256" key="1">
    <source>
        <dbReference type="ARBA" id="ARBA00001946"/>
    </source>
</evidence>
<dbReference type="InterPro" id="IPR035965">
    <property type="entry name" value="PAS-like_dom_sf"/>
</dbReference>
<dbReference type="CDD" id="cd01949">
    <property type="entry name" value="GGDEF"/>
    <property type="match status" value="1"/>
</dbReference>
<evidence type="ECO:0000313" key="7">
    <source>
        <dbReference type="EMBL" id="ODB96418.1"/>
    </source>
</evidence>
<dbReference type="SMART" id="SM00267">
    <property type="entry name" value="GGDEF"/>
    <property type="match status" value="1"/>
</dbReference>
<dbReference type="Pfam" id="PF00563">
    <property type="entry name" value="EAL"/>
    <property type="match status" value="1"/>
</dbReference>
<keyword evidence="2" id="KW-1133">Transmembrane helix</keyword>
<keyword evidence="8" id="KW-1185">Reference proteome</keyword>
<gene>
    <name evidence="7" type="ORF">A3196_06390</name>
</gene>
<comment type="cofactor">
    <cofactor evidence="1">
        <name>Mg(2+)</name>
        <dbReference type="ChEBI" id="CHEBI:18420"/>
    </cofactor>
</comment>
<evidence type="ECO:0000313" key="8">
    <source>
        <dbReference type="Proteomes" id="UP000094849"/>
    </source>
</evidence>
<dbReference type="SMART" id="SM00086">
    <property type="entry name" value="PAC"/>
    <property type="match status" value="1"/>
</dbReference>
<evidence type="ECO:0000259" key="4">
    <source>
        <dbReference type="PROSITE" id="PS50113"/>
    </source>
</evidence>
<sequence length="732" mass="83475">MLTPRNYKQIEFAILIVTVLLFAAFILLWEEHTQNKALADLTKVAEFIQDDLWNYDDSGPRSYLELSAKSNDYSTIKIFDHRGDLFIKVDGPKPHAIDHFLNGLGLISHIELSNNIYREGNSIGVVNAVYLHSPIYLYLNLLLVLTLFLTAVRFFLRSLRELSGRKQAQNELKEERDFADSLINTAQTIILVLDTKGAIIRINPYLEELCGHHLTDIKGKNWFDLFIPLRDREKTKKVFTRTVNNVKTSGVINNIITRNGDERLIEWHNKSIRDRAGFTLGVLAIGQDITERVHAEKLIEHQATFDALTDLPNRRLLVDRLDSVLAYNNRHGLYGALLFIDLDNFKHINDSLGHPIGDGLLKEVAIRLKNSLRDEDFSARLGGDEFVVMYSDLSNKSEDAADHARIGAEKLQKILSEAYEIENHTLRLTPSIGITLIPEGSDDANDLLKHADTAMYRAKESGRNTIRFYLPSMQINAEKHLKLQNELLLALDSHDFFLNYQPQMDASQHLIGAEVLLRWQHPTRGVILPNEFIPLAEKTGKIDQLGSWVLEQSLCKLKQWSNNSLPPEFNTLAINISPKQFQSNSFLEDVEHMLADSGVDPKLLTFELTENIMMDMSKNTRKKMDYLKALGIRISIDDFGTGYSSLAYLQRLPLDELKIDRTFVSHLTSKRQDSTLVETIINMSQHLGLEVIAEGVENRTQFEYLMLLGCQKYQGQFFSIPLSESEFTSLLH</sequence>
<dbReference type="PANTHER" id="PTHR44757:SF2">
    <property type="entry name" value="BIOFILM ARCHITECTURE MAINTENANCE PROTEIN MBAA"/>
    <property type="match status" value="1"/>
</dbReference>
<feature type="domain" description="PAS" evidence="3">
    <location>
        <begin position="175"/>
        <end position="246"/>
    </location>
</feature>
<dbReference type="InterPro" id="IPR001633">
    <property type="entry name" value="EAL_dom"/>
</dbReference>
<dbReference type="SUPFAM" id="SSF141868">
    <property type="entry name" value="EAL domain-like"/>
    <property type="match status" value="1"/>
</dbReference>
<dbReference type="InterPro" id="IPR000160">
    <property type="entry name" value="GGDEF_dom"/>
</dbReference>
<dbReference type="PROSITE" id="PS50887">
    <property type="entry name" value="GGDEF"/>
    <property type="match status" value="1"/>
</dbReference>
<dbReference type="InterPro" id="IPR001610">
    <property type="entry name" value="PAC"/>
</dbReference>
<dbReference type="SUPFAM" id="SSF55785">
    <property type="entry name" value="PYP-like sensor domain (PAS domain)"/>
    <property type="match status" value="1"/>
</dbReference>
<dbReference type="PROSITE" id="PS50883">
    <property type="entry name" value="EAL"/>
    <property type="match status" value="1"/>
</dbReference>
<dbReference type="InterPro" id="IPR029787">
    <property type="entry name" value="Nucleotide_cyclase"/>
</dbReference>
<accession>A0A1E2UNT3</accession>
<dbReference type="InterPro" id="IPR000700">
    <property type="entry name" value="PAS-assoc_C"/>
</dbReference>
<feature type="transmembrane region" description="Helical" evidence="2">
    <location>
        <begin position="12"/>
        <end position="29"/>
    </location>
</feature>
<feature type="domain" description="PAC" evidence="4">
    <location>
        <begin position="249"/>
        <end position="301"/>
    </location>
</feature>
<reference evidence="7 8" key="1">
    <citation type="submission" date="2016-03" db="EMBL/GenBank/DDBJ databases">
        <title>Chemosynthetic sulphur-oxidizing symbionts of marine invertebrate animals are capable of nitrogen fixation.</title>
        <authorList>
            <person name="Petersen J.M."/>
            <person name="Kemper A."/>
            <person name="Gruber-Vodicka H."/>
            <person name="Cardini U."/>
            <person name="Geest Mvander."/>
            <person name="Kleiner M."/>
            <person name="Bulgheresi S."/>
            <person name="Fussmann M."/>
            <person name="Herbold C."/>
            <person name="Seah B.K.B."/>
            <person name="Antony C.Paul."/>
            <person name="Liu D."/>
            <person name="Belitz A."/>
            <person name="Weber M."/>
        </authorList>
    </citation>
    <scope>NUCLEOTIDE SEQUENCE [LARGE SCALE GENOMIC DNA]</scope>
    <source>
        <strain evidence="7">G_D</strain>
    </source>
</reference>
<feature type="domain" description="EAL" evidence="5">
    <location>
        <begin position="480"/>
        <end position="732"/>
    </location>
</feature>
<protein>
    <recommendedName>
        <fullName evidence="9">Diguanylate cyclase</fullName>
    </recommendedName>
</protein>
<evidence type="ECO:0000259" key="5">
    <source>
        <dbReference type="PROSITE" id="PS50883"/>
    </source>
</evidence>
<organism evidence="7 8">
    <name type="scientific">Candidatus Thiodiazotropha endoloripes</name>
    <dbReference type="NCBI Taxonomy" id="1818881"/>
    <lineage>
        <taxon>Bacteria</taxon>
        <taxon>Pseudomonadati</taxon>
        <taxon>Pseudomonadota</taxon>
        <taxon>Gammaproteobacteria</taxon>
        <taxon>Chromatiales</taxon>
        <taxon>Sedimenticolaceae</taxon>
        <taxon>Candidatus Thiodiazotropha</taxon>
    </lineage>
</organism>
<dbReference type="Gene3D" id="3.30.70.270">
    <property type="match status" value="1"/>
</dbReference>
<dbReference type="FunFam" id="3.30.70.270:FF:000001">
    <property type="entry name" value="Diguanylate cyclase domain protein"/>
    <property type="match status" value="1"/>
</dbReference>
<proteinExistence type="predicted"/>
<keyword evidence="2" id="KW-0472">Membrane</keyword>
<dbReference type="InterPro" id="IPR013767">
    <property type="entry name" value="PAS_fold"/>
</dbReference>
<dbReference type="PROSITE" id="PS50113">
    <property type="entry name" value="PAC"/>
    <property type="match status" value="1"/>
</dbReference>
<dbReference type="GO" id="GO:0003824">
    <property type="term" value="F:catalytic activity"/>
    <property type="evidence" value="ECO:0007669"/>
    <property type="project" value="UniProtKB-ARBA"/>
</dbReference>
<feature type="domain" description="GGDEF" evidence="6">
    <location>
        <begin position="333"/>
        <end position="471"/>
    </location>
</feature>
<dbReference type="InterPro" id="IPR000014">
    <property type="entry name" value="PAS"/>
</dbReference>
<comment type="caution">
    <text evidence="7">The sequence shown here is derived from an EMBL/GenBank/DDBJ whole genome shotgun (WGS) entry which is preliminary data.</text>
</comment>
<dbReference type="Proteomes" id="UP000094849">
    <property type="component" value="Unassembled WGS sequence"/>
</dbReference>
<dbReference type="CDD" id="cd00130">
    <property type="entry name" value="PAS"/>
    <property type="match status" value="1"/>
</dbReference>
<dbReference type="NCBIfam" id="TIGR00229">
    <property type="entry name" value="sensory_box"/>
    <property type="match status" value="1"/>
</dbReference>
<dbReference type="SMART" id="SM00052">
    <property type="entry name" value="EAL"/>
    <property type="match status" value="1"/>
</dbReference>
<dbReference type="PANTHER" id="PTHR44757">
    <property type="entry name" value="DIGUANYLATE CYCLASE DGCP"/>
    <property type="match status" value="1"/>
</dbReference>
<evidence type="ECO:0008006" key="9">
    <source>
        <dbReference type="Google" id="ProtNLM"/>
    </source>
</evidence>
<dbReference type="Gene3D" id="3.20.20.450">
    <property type="entry name" value="EAL domain"/>
    <property type="match status" value="1"/>
</dbReference>
<dbReference type="InterPro" id="IPR052155">
    <property type="entry name" value="Biofilm_reg_signaling"/>
</dbReference>
<evidence type="ECO:0000256" key="2">
    <source>
        <dbReference type="SAM" id="Phobius"/>
    </source>
</evidence>
<dbReference type="Pfam" id="PF00989">
    <property type="entry name" value="PAS"/>
    <property type="match status" value="1"/>
</dbReference>
<evidence type="ECO:0000259" key="6">
    <source>
        <dbReference type="PROSITE" id="PS50887"/>
    </source>
</evidence>
<dbReference type="Gene3D" id="3.30.450.20">
    <property type="entry name" value="PAS domain"/>
    <property type="match status" value="1"/>
</dbReference>
<keyword evidence="2" id="KW-0812">Transmembrane</keyword>
<dbReference type="Pfam" id="PF00990">
    <property type="entry name" value="GGDEF"/>
    <property type="match status" value="1"/>
</dbReference>
<evidence type="ECO:0000259" key="3">
    <source>
        <dbReference type="PROSITE" id="PS50112"/>
    </source>
</evidence>
<dbReference type="SUPFAM" id="SSF55073">
    <property type="entry name" value="Nucleotide cyclase"/>
    <property type="match status" value="1"/>
</dbReference>
<feature type="transmembrane region" description="Helical" evidence="2">
    <location>
        <begin position="135"/>
        <end position="156"/>
    </location>
</feature>
<dbReference type="GO" id="GO:0006355">
    <property type="term" value="P:regulation of DNA-templated transcription"/>
    <property type="evidence" value="ECO:0007669"/>
    <property type="project" value="InterPro"/>
</dbReference>
<dbReference type="InterPro" id="IPR035919">
    <property type="entry name" value="EAL_sf"/>
</dbReference>
<name>A0A1E2UNT3_9GAMM</name>
<dbReference type="STRING" id="1818881.A3196_06390"/>
<dbReference type="EMBL" id="LVJZ01000003">
    <property type="protein sequence ID" value="ODB96418.1"/>
    <property type="molecule type" value="Genomic_DNA"/>
</dbReference>